<dbReference type="PANTHER" id="PTHR40266:SF2">
    <property type="entry name" value="TOXIN HIGB-1"/>
    <property type="match status" value="1"/>
</dbReference>
<evidence type="ECO:0000313" key="2">
    <source>
        <dbReference type="Proteomes" id="UP000637267"/>
    </source>
</evidence>
<name>A0ABQ2P6A4_9NEIS</name>
<keyword evidence="2" id="KW-1185">Reference proteome</keyword>
<gene>
    <name evidence="1" type="ORF">GCM10010970_09680</name>
</gene>
<dbReference type="SUPFAM" id="SSF143011">
    <property type="entry name" value="RelE-like"/>
    <property type="match status" value="1"/>
</dbReference>
<dbReference type="Pfam" id="PF05015">
    <property type="entry name" value="HigB-like_toxin"/>
    <property type="match status" value="1"/>
</dbReference>
<protein>
    <submittedName>
        <fullName evidence="1">Protein killer protein</fullName>
    </submittedName>
</protein>
<accession>A0ABQ2P6A4</accession>
<dbReference type="Proteomes" id="UP000637267">
    <property type="component" value="Unassembled WGS sequence"/>
</dbReference>
<dbReference type="InterPro" id="IPR007711">
    <property type="entry name" value="HigB-1"/>
</dbReference>
<dbReference type="PANTHER" id="PTHR40266">
    <property type="entry name" value="TOXIN HIGB-1"/>
    <property type="match status" value="1"/>
</dbReference>
<reference evidence="2" key="1">
    <citation type="journal article" date="2019" name="Int. J. Syst. Evol. Microbiol.">
        <title>The Global Catalogue of Microorganisms (GCM) 10K type strain sequencing project: providing services to taxonomists for standard genome sequencing and annotation.</title>
        <authorList>
            <consortium name="The Broad Institute Genomics Platform"/>
            <consortium name="The Broad Institute Genome Sequencing Center for Infectious Disease"/>
            <person name="Wu L."/>
            <person name="Ma J."/>
        </authorList>
    </citation>
    <scope>NUCLEOTIDE SEQUENCE [LARGE SCALE GENOMIC DNA]</scope>
    <source>
        <strain evidence="2">CGMCC 1.8859</strain>
    </source>
</reference>
<dbReference type="RefSeq" id="WP_188702880.1">
    <property type="nucleotide sequence ID" value="NZ_BMLX01000001.1"/>
</dbReference>
<dbReference type="EMBL" id="BMLX01000001">
    <property type="protein sequence ID" value="GGP19250.1"/>
    <property type="molecule type" value="Genomic_DNA"/>
</dbReference>
<evidence type="ECO:0000313" key="1">
    <source>
        <dbReference type="EMBL" id="GGP19250.1"/>
    </source>
</evidence>
<dbReference type="InterPro" id="IPR035093">
    <property type="entry name" value="RelE/ParE_toxin_dom_sf"/>
</dbReference>
<organism evidence="1 2">
    <name type="scientific">Silvimonas iriomotensis</name>
    <dbReference type="NCBI Taxonomy" id="449662"/>
    <lineage>
        <taxon>Bacteria</taxon>
        <taxon>Pseudomonadati</taxon>
        <taxon>Pseudomonadota</taxon>
        <taxon>Betaproteobacteria</taxon>
        <taxon>Neisseriales</taxon>
        <taxon>Chitinibacteraceae</taxon>
        <taxon>Silvimonas</taxon>
    </lineage>
</organism>
<dbReference type="Gene3D" id="3.30.2310.20">
    <property type="entry name" value="RelE-like"/>
    <property type="match status" value="1"/>
</dbReference>
<sequence>MIKHFRHKGLRQFFETGSTAGIQPSHAGRPGRQLARLDVALHPQDMNLPGWRLHALTGHLAGHWAVTVSGSWRMTFRLESGHAELVDDQDYH</sequence>
<proteinExistence type="predicted"/>
<comment type="caution">
    <text evidence="1">The sequence shown here is derived from an EMBL/GenBank/DDBJ whole genome shotgun (WGS) entry which is preliminary data.</text>
</comment>